<dbReference type="Proteomes" id="UP000635565">
    <property type="component" value="Unassembled WGS sequence"/>
</dbReference>
<proteinExistence type="predicted"/>
<evidence type="ECO:0000313" key="1">
    <source>
        <dbReference type="EMBL" id="GHO84733.1"/>
    </source>
</evidence>
<organism evidence="1 2">
    <name type="scientific">Dictyobacter formicarum</name>
    <dbReference type="NCBI Taxonomy" id="2778368"/>
    <lineage>
        <taxon>Bacteria</taxon>
        <taxon>Bacillati</taxon>
        <taxon>Chloroflexota</taxon>
        <taxon>Ktedonobacteria</taxon>
        <taxon>Ktedonobacterales</taxon>
        <taxon>Dictyobacteraceae</taxon>
        <taxon>Dictyobacter</taxon>
    </lineage>
</organism>
<gene>
    <name evidence="1" type="ORF">KSZ_27390</name>
</gene>
<comment type="caution">
    <text evidence="1">The sequence shown here is derived from an EMBL/GenBank/DDBJ whole genome shotgun (WGS) entry which is preliminary data.</text>
</comment>
<keyword evidence="2" id="KW-1185">Reference proteome</keyword>
<protein>
    <submittedName>
        <fullName evidence="1">Uncharacterized protein</fullName>
    </submittedName>
</protein>
<name>A0ABQ3VFX9_9CHLR</name>
<reference evidence="1 2" key="1">
    <citation type="journal article" date="2021" name="Int. J. Syst. Evol. Microbiol.">
        <title>Reticulibacter mediterranei gen. nov., sp. nov., within the new family Reticulibacteraceae fam. nov., and Ktedonospora formicarum gen. nov., sp. nov., Ktedonobacter robiniae sp. nov., Dictyobacter formicarum sp. nov. and Dictyobacter arantiisoli sp. nov., belonging to the class Ktedonobacteria.</title>
        <authorList>
            <person name="Yabe S."/>
            <person name="Zheng Y."/>
            <person name="Wang C.M."/>
            <person name="Sakai Y."/>
            <person name="Abe K."/>
            <person name="Yokota A."/>
            <person name="Donadio S."/>
            <person name="Cavaletti L."/>
            <person name="Monciardini P."/>
        </authorList>
    </citation>
    <scope>NUCLEOTIDE SEQUENCE [LARGE SCALE GENOMIC DNA]</scope>
    <source>
        <strain evidence="1 2">SOSP1-9</strain>
    </source>
</reference>
<accession>A0ABQ3VFX9</accession>
<dbReference type="EMBL" id="BNJJ01000007">
    <property type="protein sequence ID" value="GHO84733.1"/>
    <property type="molecule type" value="Genomic_DNA"/>
</dbReference>
<evidence type="ECO:0000313" key="2">
    <source>
        <dbReference type="Proteomes" id="UP000635565"/>
    </source>
</evidence>
<sequence>MWFRQKHHNKLLVLIMGVPHNLEIYCNYAPAHNVMSEDSILKVRHNWYDVLSTIDNSILPLYTVALNEGTSK</sequence>